<accession>A0A401USX0</accession>
<gene>
    <name evidence="1" type="ORF">Ctaglu_42240</name>
</gene>
<protein>
    <submittedName>
        <fullName evidence="1">Uncharacterized protein</fullName>
    </submittedName>
</protein>
<evidence type="ECO:0000313" key="2">
    <source>
        <dbReference type="Proteomes" id="UP000287872"/>
    </source>
</evidence>
<evidence type="ECO:0000313" key="1">
    <source>
        <dbReference type="EMBL" id="GCD12601.1"/>
    </source>
</evidence>
<proteinExistence type="predicted"/>
<sequence>MKTLLFEGAGMEYTDEESNIGNYRIRTAFINNEGKQIYLEMGRSPVYEASGKSKKMKIISEWGTCISHLFYITGDTKDCNINKIYYSHEELRNNFKYNKEDVIKIINKLCNTSFETLEVLDHMEGYGVHKDNEGYNLMDNHIINRKRTIARTKAFNDIDMDYRRKLNEKYSKISLMEMNDTNIVIKCYASIQSMSNAGLNERCKTIMVTY</sequence>
<dbReference type="EMBL" id="BHYK01000037">
    <property type="protein sequence ID" value="GCD12601.1"/>
    <property type="molecule type" value="Genomic_DNA"/>
</dbReference>
<dbReference type="AlphaFoldDB" id="A0A401USX0"/>
<comment type="caution">
    <text evidence="1">The sequence shown here is derived from an EMBL/GenBank/DDBJ whole genome shotgun (WGS) entry which is preliminary data.</text>
</comment>
<dbReference type="RefSeq" id="WP_125005425.1">
    <property type="nucleotide sequence ID" value="NZ_BHYK01000037.1"/>
</dbReference>
<reference evidence="1 2" key="1">
    <citation type="submission" date="2018-11" db="EMBL/GenBank/DDBJ databases">
        <title>Genome sequencing and assembly of Clostridium tagluense strain A121.</title>
        <authorList>
            <person name="Murakami T."/>
            <person name="Segawa T."/>
            <person name="Shcherbakova V.A."/>
            <person name="Mori H."/>
            <person name="Yoshimura Y."/>
        </authorList>
    </citation>
    <scope>NUCLEOTIDE SEQUENCE [LARGE SCALE GENOMIC DNA]</scope>
    <source>
        <strain evidence="1 2">A121</strain>
    </source>
</reference>
<organism evidence="1 2">
    <name type="scientific">Clostridium tagluense</name>
    <dbReference type="NCBI Taxonomy" id="360422"/>
    <lineage>
        <taxon>Bacteria</taxon>
        <taxon>Bacillati</taxon>
        <taxon>Bacillota</taxon>
        <taxon>Clostridia</taxon>
        <taxon>Eubacteriales</taxon>
        <taxon>Clostridiaceae</taxon>
        <taxon>Clostridium</taxon>
    </lineage>
</organism>
<dbReference type="OrthoDB" id="1706725at2"/>
<dbReference type="Proteomes" id="UP000287872">
    <property type="component" value="Unassembled WGS sequence"/>
</dbReference>
<keyword evidence="2" id="KW-1185">Reference proteome</keyword>
<name>A0A401USX0_9CLOT</name>